<dbReference type="AlphaFoldDB" id="F2NJK0"/>
<evidence type="ECO:0000313" key="2">
    <source>
        <dbReference type="EMBL" id="AEB09512.1"/>
    </source>
</evidence>
<dbReference type="eggNOG" id="COG4113">
    <property type="taxonomic scope" value="Bacteria"/>
</dbReference>
<feature type="domain" description="PIN" evidence="1">
    <location>
        <begin position="5"/>
        <end position="117"/>
    </location>
</feature>
<dbReference type="RefSeq" id="WP_013706622.1">
    <property type="nucleotide sequence ID" value="NC_015388.1"/>
</dbReference>
<evidence type="ECO:0000259" key="1">
    <source>
        <dbReference type="Pfam" id="PF01850"/>
    </source>
</evidence>
<dbReference type="InterPro" id="IPR029060">
    <property type="entry name" value="PIN-like_dom_sf"/>
</dbReference>
<reference evidence="3" key="2">
    <citation type="submission" date="2011-03" db="EMBL/GenBank/DDBJ databases">
        <title>The complete genome of Desulfobacca acetoxidans DSM 11109.</title>
        <authorList>
            <consortium name="US DOE Joint Genome Institute (JGI-PGF)"/>
            <person name="Lucas S."/>
            <person name="Copeland A."/>
            <person name="Lapidus A."/>
            <person name="Bruce D."/>
            <person name="Goodwin L."/>
            <person name="Pitluck S."/>
            <person name="Peters L."/>
            <person name="Kyrpides N."/>
            <person name="Mavromatis K."/>
            <person name="Ivanova N."/>
            <person name="Ovchinnikova G."/>
            <person name="Teshima H."/>
            <person name="Detter J.C."/>
            <person name="Han C."/>
            <person name="Land M."/>
            <person name="Hauser L."/>
            <person name="Markowitz V."/>
            <person name="Cheng J.-F."/>
            <person name="Hugenholtz P."/>
            <person name="Woyke T."/>
            <person name="Wu D."/>
            <person name="Spring S."/>
            <person name="Schueler E."/>
            <person name="Brambilla E."/>
            <person name="Klenk H.-P."/>
            <person name="Eisen J.A."/>
        </authorList>
    </citation>
    <scope>NUCLEOTIDE SEQUENCE [LARGE SCALE GENOMIC DNA]</scope>
    <source>
        <strain evidence="3">ATCC 700848 / DSM 11109 / ASRB2</strain>
    </source>
</reference>
<organism evidence="2 3">
    <name type="scientific">Desulfobacca acetoxidans (strain ATCC 700848 / DSM 11109 / ASRB2)</name>
    <dbReference type="NCBI Taxonomy" id="880072"/>
    <lineage>
        <taxon>Bacteria</taxon>
        <taxon>Pseudomonadati</taxon>
        <taxon>Thermodesulfobacteriota</taxon>
        <taxon>Desulfobaccia</taxon>
        <taxon>Desulfobaccales</taxon>
        <taxon>Desulfobaccaceae</taxon>
        <taxon>Desulfobacca</taxon>
    </lineage>
</organism>
<dbReference type="Proteomes" id="UP000000483">
    <property type="component" value="Chromosome"/>
</dbReference>
<sequence>MIRRYFFDTSALVKLYHQEKGTEALEHLISAADTCIVISDLSFIEITSALATKVRMGLIDRDVFEAVLDCFIRDFAGYEIIEVDHAVKMQAADLLKTIVVTRRLRTLDALQLASALTAARKSPLDLFVAADIFLIEAAQAKDLQTFSV</sequence>
<name>F2NJK0_DESAR</name>
<accession>F2NJK0</accession>
<reference evidence="2 3" key="1">
    <citation type="journal article" date="2011" name="Stand. Genomic Sci.">
        <title>Complete genome sequence of the acetate-degrading sulfate reducer Desulfobacca acetoxidans type strain (ASRB2).</title>
        <authorList>
            <person name="Goker M."/>
            <person name="Teshima H."/>
            <person name="Lapidus A."/>
            <person name="Nolan M."/>
            <person name="Lucas S."/>
            <person name="Hammon N."/>
            <person name="Deshpande S."/>
            <person name="Cheng J.F."/>
            <person name="Tapia R."/>
            <person name="Han C."/>
            <person name="Goodwin L."/>
            <person name="Pitluck S."/>
            <person name="Huntemann M."/>
            <person name="Liolios K."/>
            <person name="Ivanova N."/>
            <person name="Pagani I."/>
            <person name="Mavromatis K."/>
            <person name="Ovchinikova G."/>
            <person name="Pati A."/>
            <person name="Chen A."/>
            <person name="Palaniappan K."/>
            <person name="Land M."/>
            <person name="Hauser L."/>
            <person name="Brambilla E.M."/>
            <person name="Rohde M."/>
            <person name="Spring S."/>
            <person name="Detter J.C."/>
            <person name="Woyke T."/>
            <person name="Bristow J."/>
            <person name="Eisen J.A."/>
            <person name="Markowitz V."/>
            <person name="Hugenholtz P."/>
            <person name="Kyrpides N.C."/>
            <person name="Klenk H.P."/>
        </authorList>
    </citation>
    <scope>NUCLEOTIDE SEQUENCE [LARGE SCALE GENOMIC DNA]</scope>
    <source>
        <strain evidence="3">ATCC 700848 / DSM 11109 / ASRB2</strain>
    </source>
</reference>
<evidence type="ECO:0000313" key="3">
    <source>
        <dbReference type="Proteomes" id="UP000000483"/>
    </source>
</evidence>
<dbReference type="SUPFAM" id="SSF88723">
    <property type="entry name" value="PIN domain-like"/>
    <property type="match status" value="1"/>
</dbReference>
<dbReference type="OrthoDB" id="5568064at2"/>
<dbReference type="Pfam" id="PF01850">
    <property type="entry name" value="PIN"/>
    <property type="match status" value="1"/>
</dbReference>
<protein>
    <recommendedName>
        <fullName evidence="1">PIN domain-containing protein</fullName>
    </recommendedName>
</protein>
<keyword evidence="3" id="KW-1185">Reference proteome</keyword>
<dbReference type="InterPro" id="IPR002716">
    <property type="entry name" value="PIN_dom"/>
</dbReference>
<gene>
    <name evidence="2" type="ordered locus">Desac_1665</name>
</gene>
<dbReference type="KEGG" id="dao:Desac_1665"/>
<dbReference type="EMBL" id="CP002629">
    <property type="protein sequence ID" value="AEB09512.1"/>
    <property type="molecule type" value="Genomic_DNA"/>
</dbReference>
<dbReference type="STRING" id="880072.Desac_1665"/>
<proteinExistence type="predicted"/>
<dbReference type="CDD" id="cd09874">
    <property type="entry name" value="PIN_MT3492-like"/>
    <property type="match status" value="1"/>
</dbReference>
<dbReference type="HOGENOM" id="CLU_119496_1_2_7"/>
<dbReference type="Gene3D" id="3.40.50.1010">
    <property type="entry name" value="5'-nuclease"/>
    <property type="match status" value="1"/>
</dbReference>